<protein>
    <submittedName>
        <fullName evidence="6">Flagellar hook-associated protein FlgL</fullName>
    </submittedName>
</protein>
<evidence type="ECO:0000259" key="5">
    <source>
        <dbReference type="Pfam" id="PF00700"/>
    </source>
</evidence>
<dbReference type="PANTHER" id="PTHR42792:SF1">
    <property type="entry name" value="FLAGELLAR HOOK-ASSOCIATED PROTEIN 3"/>
    <property type="match status" value="1"/>
</dbReference>
<feature type="domain" description="Flagellin C-terminal" evidence="5">
    <location>
        <begin position="218"/>
        <end position="294"/>
    </location>
</feature>
<dbReference type="NCBIfam" id="TIGR02550">
    <property type="entry name" value="flagell_flgL"/>
    <property type="match status" value="1"/>
</dbReference>
<organism evidence="6 7">
    <name type="scientific">Metabacillus arenae</name>
    <dbReference type="NCBI Taxonomy" id="2771434"/>
    <lineage>
        <taxon>Bacteria</taxon>
        <taxon>Bacillati</taxon>
        <taxon>Bacillota</taxon>
        <taxon>Bacilli</taxon>
        <taxon>Bacillales</taxon>
        <taxon>Bacillaceae</taxon>
        <taxon>Metabacillus</taxon>
    </lineage>
</organism>
<keyword evidence="7" id="KW-1185">Reference proteome</keyword>
<feature type="domain" description="Flagellin N-terminal" evidence="4">
    <location>
        <begin position="7"/>
        <end position="140"/>
    </location>
</feature>
<keyword evidence="6" id="KW-0969">Cilium</keyword>
<comment type="similarity">
    <text evidence="2">Belongs to the bacterial flagellin family.</text>
</comment>
<keyword evidence="6" id="KW-0966">Cell projection</keyword>
<dbReference type="InterPro" id="IPR046358">
    <property type="entry name" value="Flagellin_C"/>
</dbReference>
<dbReference type="GO" id="GO:0005198">
    <property type="term" value="F:structural molecule activity"/>
    <property type="evidence" value="ECO:0007669"/>
    <property type="project" value="InterPro"/>
</dbReference>
<dbReference type="PANTHER" id="PTHR42792">
    <property type="entry name" value="FLAGELLIN"/>
    <property type="match status" value="1"/>
</dbReference>
<accession>A0A926RXW4</accession>
<evidence type="ECO:0000313" key="6">
    <source>
        <dbReference type="EMBL" id="MBD1381391.1"/>
    </source>
</evidence>
<dbReference type="Gene3D" id="1.20.1330.10">
    <property type="entry name" value="f41 fragment of flagellin, N-terminal domain"/>
    <property type="match status" value="1"/>
</dbReference>
<sequence length="299" mass="33776">MRVTQGMLANNAMRNLSRSYQMLGKYQDQMNTGKKIQRPSDDPVVAMKGMFYRTNLTEIEQYKRNLTESYQWMENSEGGIEHAQQVVHRVRELLVQAKNGTNSPEDLKSIEVEINQLKEDLIGVANTQVAGRYIFNGTKTDQPAISKNSDGSYTYHFESSDFMVEVSKGVQLKSNVDGLNAFGEKLESGDNLFETLEKIQAALNSGNMSGSEDFLNDINAHFDTMNAERSELGARYNRLELIEDRLSNQEITANKTLSENEDADIEKVIMNLTIQESLHRASLAVGSRLIQPTLMDFLR</sequence>
<dbReference type="InterPro" id="IPR013384">
    <property type="entry name" value="Flagell_FlgL"/>
</dbReference>
<gene>
    <name evidence="6" type="primary">flgL</name>
    <name evidence="6" type="ORF">IC621_14225</name>
</gene>
<comment type="caution">
    <text evidence="6">The sequence shown here is derived from an EMBL/GenBank/DDBJ whole genome shotgun (WGS) entry which is preliminary data.</text>
</comment>
<name>A0A926RXW4_9BACI</name>
<dbReference type="AlphaFoldDB" id="A0A926RXW4"/>
<dbReference type="InterPro" id="IPR001029">
    <property type="entry name" value="Flagellin_N"/>
</dbReference>
<keyword evidence="3" id="KW-0975">Bacterial flagellum</keyword>
<keyword evidence="6" id="KW-0282">Flagellum</keyword>
<evidence type="ECO:0000313" key="7">
    <source>
        <dbReference type="Proteomes" id="UP000626844"/>
    </source>
</evidence>
<dbReference type="GO" id="GO:0071973">
    <property type="term" value="P:bacterial-type flagellum-dependent cell motility"/>
    <property type="evidence" value="ECO:0007669"/>
    <property type="project" value="InterPro"/>
</dbReference>
<dbReference type="EMBL" id="JACXAI010000018">
    <property type="protein sequence ID" value="MBD1381391.1"/>
    <property type="molecule type" value="Genomic_DNA"/>
</dbReference>
<evidence type="ECO:0000259" key="4">
    <source>
        <dbReference type="Pfam" id="PF00669"/>
    </source>
</evidence>
<evidence type="ECO:0000256" key="2">
    <source>
        <dbReference type="ARBA" id="ARBA00005709"/>
    </source>
</evidence>
<evidence type="ECO:0000256" key="3">
    <source>
        <dbReference type="ARBA" id="ARBA00023143"/>
    </source>
</evidence>
<dbReference type="RefSeq" id="WP_191158993.1">
    <property type="nucleotide sequence ID" value="NZ_JACXAI010000018.1"/>
</dbReference>
<evidence type="ECO:0000256" key="1">
    <source>
        <dbReference type="ARBA" id="ARBA00004365"/>
    </source>
</evidence>
<dbReference type="Pfam" id="PF00669">
    <property type="entry name" value="Flagellin_N"/>
    <property type="match status" value="1"/>
</dbReference>
<reference evidence="6" key="1">
    <citation type="submission" date="2020-09" db="EMBL/GenBank/DDBJ databases">
        <title>A novel bacterium of genus Bacillus, isolated from South China Sea.</title>
        <authorList>
            <person name="Huang H."/>
            <person name="Mo K."/>
            <person name="Hu Y."/>
        </authorList>
    </citation>
    <scope>NUCLEOTIDE SEQUENCE</scope>
    <source>
        <strain evidence="6">IB182487</strain>
    </source>
</reference>
<dbReference type="Pfam" id="PF00700">
    <property type="entry name" value="Flagellin_C"/>
    <property type="match status" value="1"/>
</dbReference>
<dbReference type="InterPro" id="IPR001492">
    <property type="entry name" value="Flagellin"/>
</dbReference>
<proteinExistence type="inferred from homology"/>
<dbReference type="Proteomes" id="UP000626844">
    <property type="component" value="Unassembled WGS sequence"/>
</dbReference>
<dbReference type="SUPFAM" id="SSF64518">
    <property type="entry name" value="Phase 1 flagellin"/>
    <property type="match status" value="1"/>
</dbReference>
<comment type="subcellular location">
    <subcellularLocation>
        <location evidence="1">Bacterial flagellum</location>
    </subcellularLocation>
</comment>
<dbReference type="GO" id="GO:0009424">
    <property type="term" value="C:bacterial-type flagellum hook"/>
    <property type="evidence" value="ECO:0007669"/>
    <property type="project" value="InterPro"/>
</dbReference>